<evidence type="ECO:0000313" key="3">
    <source>
        <dbReference type="Proteomes" id="UP000654075"/>
    </source>
</evidence>
<protein>
    <recommendedName>
        <fullName evidence="4">Cellulase</fullName>
    </recommendedName>
</protein>
<comment type="caution">
    <text evidence="2">The sequence shown here is derived from an EMBL/GenBank/DDBJ whole genome shotgun (WGS) entry which is preliminary data.</text>
</comment>
<proteinExistence type="predicted"/>
<dbReference type="InterPro" id="IPR037019">
    <property type="entry name" value="Glyco_hydro_7_sf"/>
</dbReference>
<evidence type="ECO:0000313" key="2">
    <source>
        <dbReference type="EMBL" id="CAE8625842.1"/>
    </source>
</evidence>
<reference evidence="2" key="1">
    <citation type="submission" date="2021-02" db="EMBL/GenBank/DDBJ databases">
        <authorList>
            <person name="Dougan E. K."/>
            <person name="Rhodes N."/>
            <person name="Thang M."/>
            <person name="Chan C."/>
        </authorList>
    </citation>
    <scope>NUCLEOTIDE SEQUENCE</scope>
</reference>
<evidence type="ECO:0008006" key="4">
    <source>
        <dbReference type="Google" id="ProtNLM"/>
    </source>
</evidence>
<dbReference type="AlphaFoldDB" id="A0A813GI26"/>
<dbReference type="GO" id="GO:0005975">
    <property type="term" value="P:carbohydrate metabolic process"/>
    <property type="evidence" value="ECO:0007669"/>
    <property type="project" value="InterPro"/>
</dbReference>
<keyword evidence="1" id="KW-0732">Signal</keyword>
<accession>A0A813GI26</accession>
<dbReference type="OrthoDB" id="2020426at2759"/>
<dbReference type="EMBL" id="CAJNNV010028815">
    <property type="protein sequence ID" value="CAE8625842.1"/>
    <property type="molecule type" value="Genomic_DNA"/>
</dbReference>
<dbReference type="Gene3D" id="2.70.100.10">
    <property type="entry name" value="Glycoside hydrolase, family 7, domain"/>
    <property type="match status" value="1"/>
</dbReference>
<gene>
    <name evidence="2" type="ORF">PGLA1383_LOCUS42821</name>
</gene>
<keyword evidence="3" id="KW-1185">Reference proteome</keyword>
<feature type="chain" id="PRO_5032772032" description="Cellulase" evidence="1">
    <location>
        <begin position="23"/>
        <end position="394"/>
    </location>
</feature>
<dbReference type="SUPFAM" id="SSF49899">
    <property type="entry name" value="Concanavalin A-like lectins/glucanases"/>
    <property type="match status" value="1"/>
</dbReference>
<dbReference type="GO" id="GO:0004553">
    <property type="term" value="F:hydrolase activity, hydrolyzing O-glycosyl compounds"/>
    <property type="evidence" value="ECO:0007669"/>
    <property type="project" value="InterPro"/>
</dbReference>
<name>A0A813GI26_POLGL</name>
<organism evidence="2 3">
    <name type="scientific">Polarella glacialis</name>
    <name type="common">Dinoflagellate</name>
    <dbReference type="NCBI Taxonomy" id="89957"/>
    <lineage>
        <taxon>Eukaryota</taxon>
        <taxon>Sar</taxon>
        <taxon>Alveolata</taxon>
        <taxon>Dinophyceae</taxon>
        <taxon>Suessiales</taxon>
        <taxon>Suessiaceae</taxon>
        <taxon>Polarella</taxon>
    </lineage>
</organism>
<evidence type="ECO:0000256" key="1">
    <source>
        <dbReference type="SAM" id="SignalP"/>
    </source>
</evidence>
<dbReference type="InterPro" id="IPR013320">
    <property type="entry name" value="ConA-like_dom_sf"/>
</dbReference>
<feature type="signal peptide" evidence="1">
    <location>
        <begin position="1"/>
        <end position="22"/>
    </location>
</feature>
<sequence>MAAFRIVSPLIFATFLVGQALAAEISATRVLEDADASEALAVNDECWNANAETQQPYHCALSALQRQGARKTAVVEESTREASFFKEEEGLESQAENVGKDDGVPYLSGQEYHDHHHRTCSGPNRLNLHGYGPVQLMNAKWNVPGELAGAVRVEANVVKPSITGRTYFTSSCASSYKSEDFVALRLLGKRFSYMSDVSGTGCGCNAAVYFTSMHGATDKSKCHDYYCDASNVCGANCAEVDVQEANMVAYRATLHGKGDIVGNGTGYGGWAPHQSVWTKGEYGPDGSRIKTTKPYRVSVEFPTTPDGHLTAMTVTLLQEGRSLSLAVGGYSRMQEISKALHAGMTPIISYWKAKDLTWMDGKDRKSGVGPCDLKGEGSKCGEHVKFWDFKLETL</sequence>
<dbReference type="Proteomes" id="UP000654075">
    <property type="component" value="Unassembled WGS sequence"/>
</dbReference>